<accession>A0ACC5RA21</accession>
<keyword evidence="2" id="KW-1185">Reference proteome</keyword>
<reference evidence="1" key="1">
    <citation type="submission" date="2021-01" db="EMBL/GenBank/DDBJ databases">
        <authorList>
            <person name="Sun Q."/>
        </authorList>
    </citation>
    <scope>NUCLEOTIDE SEQUENCE</scope>
    <source>
        <strain evidence="1">YIM B02566</strain>
    </source>
</reference>
<protein>
    <submittedName>
        <fullName evidence="1">Iron-containing alcohol dehydrogenase</fullName>
    </submittedName>
</protein>
<dbReference type="EMBL" id="JAENHL010000008">
    <property type="protein sequence ID" value="MBK1869502.1"/>
    <property type="molecule type" value="Genomic_DNA"/>
</dbReference>
<organism evidence="1 2">
    <name type="scientific">Taklimakanibacter albus</name>
    <dbReference type="NCBI Taxonomy" id="2800327"/>
    <lineage>
        <taxon>Bacteria</taxon>
        <taxon>Pseudomonadati</taxon>
        <taxon>Pseudomonadota</taxon>
        <taxon>Alphaproteobacteria</taxon>
        <taxon>Hyphomicrobiales</taxon>
        <taxon>Aestuariivirgaceae</taxon>
        <taxon>Taklimakanibacter</taxon>
    </lineage>
</organism>
<dbReference type="Proteomes" id="UP000616151">
    <property type="component" value="Unassembled WGS sequence"/>
</dbReference>
<evidence type="ECO:0000313" key="2">
    <source>
        <dbReference type="Proteomes" id="UP000616151"/>
    </source>
</evidence>
<proteinExistence type="predicted"/>
<evidence type="ECO:0000313" key="1">
    <source>
        <dbReference type="EMBL" id="MBK1869502.1"/>
    </source>
</evidence>
<gene>
    <name evidence="1" type="ORF">JHL16_24290</name>
</gene>
<name>A0ACC5RA21_9HYPH</name>
<comment type="caution">
    <text evidence="1">The sequence shown here is derived from an EMBL/GenBank/DDBJ whole genome shotgun (WGS) entry which is preliminary data.</text>
</comment>
<sequence>MQSFSLAPVPEIAFGNGRLAELPGRVTGFAGKGTAVMIIADPAMTASGVALKLVGLLAEAGHAASLYDGFKGEPKYSDIDRAAAMAREIHARVVIGLGGGTALDTAKLVAACAVSGLAVEAYRFCETALPADPLPLIAVPTTAGTGAEVTRTCIFTDREGRKVWAWGTELKPMLALLDPELTVGVPAAVTAATGLDALVHAIEACTNRNRHAANDLYCHQAIMLISGALERAVTTPGDLEARGALLLGSCYAGIGIDNCGTALAHNISHAMAELAPVPHGRATGLAMLATIDWVKDGNPEAFAEVARSMGADGNVAGAFEGLVRRSRIKVDFAGDGLELERPELLAERMASAAHAPMRRNTVRDVSDADLLLLAKNVYALR</sequence>